<evidence type="ECO:0000313" key="8">
    <source>
        <dbReference type="EMBL" id="QNO54871.1"/>
    </source>
</evidence>
<dbReference type="NCBIfam" id="TIGR01099">
    <property type="entry name" value="galU"/>
    <property type="match status" value="1"/>
</dbReference>
<dbReference type="Pfam" id="PF00483">
    <property type="entry name" value="NTP_transferase"/>
    <property type="match status" value="1"/>
</dbReference>
<dbReference type="SUPFAM" id="SSF53448">
    <property type="entry name" value="Nucleotide-diphospho-sugar transferases"/>
    <property type="match status" value="1"/>
</dbReference>
<dbReference type="InterPro" id="IPR029044">
    <property type="entry name" value="Nucleotide-diphossugar_trans"/>
</dbReference>
<evidence type="ECO:0000256" key="4">
    <source>
        <dbReference type="ARBA" id="ARBA00022695"/>
    </source>
</evidence>
<evidence type="ECO:0000256" key="1">
    <source>
        <dbReference type="ARBA" id="ARBA00006890"/>
    </source>
</evidence>
<keyword evidence="4 6" id="KW-0548">Nucleotidyltransferase</keyword>
<evidence type="ECO:0000256" key="2">
    <source>
        <dbReference type="ARBA" id="ARBA00012415"/>
    </source>
</evidence>
<keyword evidence="3 6" id="KW-0808">Transferase</keyword>
<dbReference type="EMBL" id="MT631596">
    <property type="protein sequence ID" value="QNO54871.1"/>
    <property type="molecule type" value="Genomic_DNA"/>
</dbReference>
<dbReference type="EC" id="2.7.7.9" evidence="2 6"/>
<dbReference type="PANTHER" id="PTHR43197:SF1">
    <property type="entry name" value="UTP--GLUCOSE-1-PHOSPHATE URIDYLYLTRANSFERASE"/>
    <property type="match status" value="1"/>
</dbReference>
<dbReference type="Gene3D" id="3.90.550.10">
    <property type="entry name" value="Spore Coat Polysaccharide Biosynthesis Protein SpsA, Chain A"/>
    <property type="match status" value="1"/>
</dbReference>
<organism evidence="8">
    <name type="scientific">Candidatus Methanophaga sp. ANME-1 ERB7</name>
    <dbReference type="NCBI Taxonomy" id="2759913"/>
    <lineage>
        <taxon>Archaea</taxon>
        <taxon>Methanobacteriati</taxon>
        <taxon>Methanobacteriota</taxon>
        <taxon>Stenosarchaea group</taxon>
        <taxon>Methanomicrobia</taxon>
        <taxon>Candidatus Methanophagales</taxon>
        <taxon>Candidatus Methanophagaceae</taxon>
        <taxon>Candidatus Methanophaga</taxon>
    </lineage>
</organism>
<dbReference type="InterPro" id="IPR005835">
    <property type="entry name" value="NTP_transferase_dom"/>
</dbReference>
<dbReference type="GO" id="GO:0006011">
    <property type="term" value="P:UDP-alpha-D-glucose metabolic process"/>
    <property type="evidence" value="ECO:0007669"/>
    <property type="project" value="InterPro"/>
</dbReference>
<evidence type="ECO:0000256" key="6">
    <source>
        <dbReference type="RuleBase" id="RU361259"/>
    </source>
</evidence>
<dbReference type="AlphaFoldDB" id="A0A7G9Z3N7"/>
<evidence type="ECO:0000256" key="5">
    <source>
        <dbReference type="ARBA" id="ARBA00048128"/>
    </source>
</evidence>
<dbReference type="GO" id="GO:0003983">
    <property type="term" value="F:UTP:glucose-1-phosphate uridylyltransferase activity"/>
    <property type="evidence" value="ECO:0007669"/>
    <property type="project" value="UniProtKB-EC"/>
</dbReference>
<sequence length="292" mass="32632">MAEQTIRKAVIPAAGLGTRFLPATKSMPKEMLPIIDTPIIQFVVEEAIAAGIEDLIIVTGRGKKAIEDYFDASPELESHLFKNKKYALLREIKDISSLVDIHYIRQKEPKGLGDAVLKAEKHVGNEPFAILLGDDIIKAEIPCIKQLTTLFGRYNKSIIAVEEVPKEKVSSYGMIKGREIEKFIYSIEEIIEKPSIEEAPSNIGTVGRYVLTPAIFDCIKETKPGSGTEIQLTDAIKLLMEQEEVFAFSFKGKRYDAGDKTGYVKAIIDFALEKEDLKAEIRGYVQEKESYL</sequence>
<dbReference type="InterPro" id="IPR005771">
    <property type="entry name" value="GalU_uridylyltTrfase_bac/arc"/>
</dbReference>
<name>A0A7G9Z3N7_9EURY</name>
<comment type="similarity">
    <text evidence="1 6">Belongs to the UDPGP type 2 family.</text>
</comment>
<evidence type="ECO:0000256" key="3">
    <source>
        <dbReference type="ARBA" id="ARBA00022679"/>
    </source>
</evidence>
<proteinExistence type="inferred from homology"/>
<evidence type="ECO:0000259" key="7">
    <source>
        <dbReference type="Pfam" id="PF00483"/>
    </source>
</evidence>
<dbReference type="PANTHER" id="PTHR43197">
    <property type="entry name" value="UTP--GLUCOSE-1-PHOSPHATE URIDYLYLTRANSFERASE"/>
    <property type="match status" value="1"/>
</dbReference>
<reference evidence="8" key="1">
    <citation type="submission" date="2020-06" db="EMBL/GenBank/DDBJ databases">
        <title>Unique genomic features of the anaerobic methanotrophic archaea.</title>
        <authorList>
            <person name="Chadwick G.L."/>
            <person name="Skennerton C.T."/>
            <person name="Laso-Perez R."/>
            <person name="Leu A.O."/>
            <person name="Speth D.R."/>
            <person name="Yu H."/>
            <person name="Morgan-Lang C."/>
            <person name="Hatzenpichler R."/>
            <person name="Goudeau D."/>
            <person name="Malmstrom R."/>
            <person name="Brazelton W.J."/>
            <person name="Woyke T."/>
            <person name="Hallam S.J."/>
            <person name="Tyson G.W."/>
            <person name="Wegener G."/>
            <person name="Boetius A."/>
            <person name="Orphan V."/>
        </authorList>
    </citation>
    <scope>NUCLEOTIDE SEQUENCE</scope>
</reference>
<comment type="catalytic activity">
    <reaction evidence="5 6">
        <text>alpha-D-glucose 1-phosphate + UTP + H(+) = UDP-alpha-D-glucose + diphosphate</text>
        <dbReference type="Rhea" id="RHEA:19889"/>
        <dbReference type="ChEBI" id="CHEBI:15378"/>
        <dbReference type="ChEBI" id="CHEBI:33019"/>
        <dbReference type="ChEBI" id="CHEBI:46398"/>
        <dbReference type="ChEBI" id="CHEBI:58601"/>
        <dbReference type="ChEBI" id="CHEBI:58885"/>
        <dbReference type="EC" id="2.7.7.9"/>
    </reaction>
</comment>
<protein>
    <recommendedName>
        <fullName evidence="2 6">UTP--glucose-1-phosphate uridylyltransferase</fullName>
        <ecNumber evidence="2 6">2.7.7.9</ecNumber>
    </recommendedName>
    <alternativeName>
        <fullName evidence="6">UDP-glucose pyrophosphorylase</fullName>
    </alternativeName>
</protein>
<feature type="domain" description="Nucleotidyl transferase" evidence="7">
    <location>
        <begin position="8"/>
        <end position="267"/>
    </location>
</feature>
<gene>
    <name evidence="8" type="primary">aglF</name>
    <name evidence="8" type="ORF">GHJHFCIO_00021</name>
</gene>
<accession>A0A7G9Z3N7</accession>
<dbReference type="CDD" id="cd02541">
    <property type="entry name" value="UGPase_prokaryotic"/>
    <property type="match status" value="1"/>
</dbReference>